<dbReference type="NCBIfam" id="TIGR01643">
    <property type="entry name" value="YD_repeat_2x"/>
    <property type="match status" value="1"/>
</dbReference>
<evidence type="ECO:0000313" key="3">
    <source>
        <dbReference type="Proteomes" id="UP000250642"/>
    </source>
</evidence>
<sequence length="23" mass="2683">MNTQNRLVGSKNRGGQLHLYRHC</sequence>
<gene>
    <name evidence="2" type="ORF">DC345_05280</name>
</gene>
<feature type="region of interest" description="Disordered" evidence="1">
    <location>
        <begin position="1"/>
        <end position="23"/>
    </location>
</feature>
<reference evidence="2 3" key="1">
    <citation type="submission" date="2018-04" db="EMBL/GenBank/DDBJ databases">
        <title>Paenibacillus taichungensis Genome sequencing and assembly.</title>
        <authorList>
            <person name="Xu J."/>
            <person name="Rensing C."/>
            <person name="Mazhar H.S."/>
        </authorList>
    </citation>
    <scope>NUCLEOTIDE SEQUENCE [LARGE SCALE GENOMIC DNA]</scope>
    <source>
        <strain evidence="2 3">NC1</strain>
    </source>
</reference>
<comment type="caution">
    <text evidence="2">The sequence shown here is derived from an EMBL/GenBank/DDBJ whole genome shotgun (WGS) entry which is preliminary data.</text>
</comment>
<dbReference type="AlphaFoldDB" id="A0A329R1D3"/>
<dbReference type="Proteomes" id="UP000250642">
    <property type="component" value="Unassembled WGS sequence"/>
</dbReference>
<dbReference type="EMBL" id="QEVW01000004">
    <property type="protein sequence ID" value="RAW17759.1"/>
    <property type="molecule type" value="Genomic_DNA"/>
</dbReference>
<name>A0A329R1D3_9BACL</name>
<accession>A0A329R1D3</accession>
<protein>
    <submittedName>
        <fullName evidence="2">Uncharacterized protein</fullName>
    </submittedName>
</protein>
<proteinExistence type="predicted"/>
<organism evidence="2 3">
    <name type="scientific">Paenibacillus taichungensis</name>
    <dbReference type="NCBI Taxonomy" id="484184"/>
    <lineage>
        <taxon>Bacteria</taxon>
        <taxon>Bacillati</taxon>
        <taxon>Bacillota</taxon>
        <taxon>Bacilli</taxon>
        <taxon>Bacillales</taxon>
        <taxon>Paenibacillaceae</taxon>
        <taxon>Paenibacillus</taxon>
    </lineage>
</organism>
<evidence type="ECO:0000256" key="1">
    <source>
        <dbReference type="SAM" id="MobiDB-lite"/>
    </source>
</evidence>
<evidence type="ECO:0000313" key="2">
    <source>
        <dbReference type="EMBL" id="RAW17759.1"/>
    </source>
</evidence>
<dbReference type="InterPro" id="IPR006530">
    <property type="entry name" value="YD"/>
</dbReference>